<gene>
    <name evidence="1" type="ORF">ACHAWO_012266</name>
</gene>
<dbReference type="EMBL" id="JALLPJ020000037">
    <property type="protein sequence ID" value="KAL3804591.1"/>
    <property type="molecule type" value="Genomic_DNA"/>
</dbReference>
<organism evidence="1 2">
    <name type="scientific">Cyclotella atomus</name>
    <dbReference type="NCBI Taxonomy" id="382360"/>
    <lineage>
        <taxon>Eukaryota</taxon>
        <taxon>Sar</taxon>
        <taxon>Stramenopiles</taxon>
        <taxon>Ochrophyta</taxon>
        <taxon>Bacillariophyta</taxon>
        <taxon>Coscinodiscophyceae</taxon>
        <taxon>Thalassiosirophycidae</taxon>
        <taxon>Stephanodiscales</taxon>
        <taxon>Stephanodiscaceae</taxon>
        <taxon>Cyclotella</taxon>
    </lineage>
</organism>
<accession>A0ABD3QYG3</accession>
<name>A0ABD3QYG3_9STRA</name>
<evidence type="ECO:0000313" key="1">
    <source>
        <dbReference type="EMBL" id="KAL3804591.1"/>
    </source>
</evidence>
<dbReference type="AlphaFoldDB" id="A0ABD3QYG3"/>
<protein>
    <submittedName>
        <fullName evidence="1">Uncharacterized protein</fullName>
    </submittedName>
</protein>
<keyword evidence="2" id="KW-1185">Reference proteome</keyword>
<proteinExistence type="predicted"/>
<sequence>MELPASIFPDWSSASGPHSRCLLLEHLLYTDQSTCCTHHYSWNINECNGIVSGPSNKYFPNWSSASGPHVCLLDDGSLVVPAGAPLYTDQSTCCTHHYSWNINECNGIVSGPSNKYFPNWSSASGPHVCLLDDGSLVVPAGAPLYTDKSICCTHHYSWNINECNGIVSGPSNKYFPNWSSASEVHMCVYSTTAVLLSLLEHPSTLTSPYAAPTITPGISTSAMWIVSGPSNKYFPNWSSASGPHAHIPNVCFLDDGSHTLPAGAPLYSDLSSCCSTHYGWNINECNGVVSGPSNMSVQNTCHVEQLISWLELWDDLLSEQGELNALLESVREDPDVESLLPPLPQPGAENYQKVKLLRLLIKSLLMYKVNDWSENDSPAKYLLAHGKGTNKEMPKRAVTVIETFQRAVRGLCQGQQKYKTVRSVEVSYSTSILARIQQDIEKLESAGCKTSILLNKELRPLKRRPDIVIQAETPDGRVLFIDLEIDEKGHQDYTVQDEQIRATQIHLTAKDEYNATERFTVRVNVGNLDAANTEQVDVIVKILVHLLTRSEDSALNDSEFGELVHAGEGDHLIWIDTRKDSKHVVESLKRIHDEHRPKSIASGGADWEYTLYNSVITVFTDAFGKEVAKTSKPEKLKIKTYTVNEHYSSIEDDRKPEAK</sequence>
<evidence type="ECO:0000313" key="2">
    <source>
        <dbReference type="Proteomes" id="UP001530400"/>
    </source>
</evidence>
<comment type="caution">
    <text evidence="1">The sequence shown here is derived from an EMBL/GenBank/DDBJ whole genome shotgun (WGS) entry which is preliminary data.</text>
</comment>
<reference evidence="1 2" key="1">
    <citation type="submission" date="2024-10" db="EMBL/GenBank/DDBJ databases">
        <title>Updated reference genomes for cyclostephanoid diatoms.</title>
        <authorList>
            <person name="Roberts W.R."/>
            <person name="Alverson A.J."/>
        </authorList>
    </citation>
    <scope>NUCLEOTIDE SEQUENCE [LARGE SCALE GENOMIC DNA]</scope>
    <source>
        <strain evidence="1 2">AJA010-31</strain>
    </source>
</reference>
<dbReference type="Proteomes" id="UP001530400">
    <property type="component" value="Unassembled WGS sequence"/>
</dbReference>